<name>A0A1P8BFR9_ARATH</name>
<dbReference type="ExpressionAtlas" id="A0A1P8BFR9">
    <property type="expression patterns" value="baseline and differential"/>
</dbReference>
<dbReference type="Araport" id="AT5G17345"/>
<reference evidence="2 3" key="1">
    <citation type="journal article" date="2000" name="Nature">
        <title>Sequence and analysis of chromosome 5 of the plant Arabidopsis thaliana.</title>
        <authorList>
            <consortium name="Kazusa DNA Research Institute"/>
            <consortium name="Cold Spring Harbor and Washington University in St Louis Sequencing Consortium"/>
            <consortium name="European Union Arabidopsis Genome Sequencing Consortium"/>
            <person name="Tabata S."/>
            <person name="Kaneko T."/>
            <person name="Nakamura Y."/>
            <person name="Kotani H."/>
            <person name="Kato T."/>
            <person name="Asamizu E."/>
            <person name="Miyajima N."/>
            <person name="Sasamoto S."/>
            <person name="Kimura T."/>
            <person name="Hosouchi T."/>
            <person name="Kawashima K."/>
            <person name="Kohara M."/>
            <person name="Matsumoto M."/>
            <person name="Matsuno A."/>
            <person name="Muraki A."/>
            <person name="Nakayama S."/>
            <person name="Nakazaki N."/>
            <person name="Naruo K."/>
            <person name="Okumura S."/>
            <person name="Shinpo S."/>
            <person name="Takeuchi C."/>
            <person name="Wada T."/>
            <person name="Watanabe A."/>
            <person name="Yamada M."/>
            <person name="Yasuda M."/>
            <person name="Sato S."/>
            <person name="de la Bastide M."/>
            <person name="Huang E."/>
            <person name="Spiegel L."/>
            <person name="Gnoj L."/>
            <person name="O'Shaughnessy A."/>
            <person name="Preston R."/>
            <person name="Habermann K."/>
            <person name="Murray J."/>
            <person name="Johnson D."/>
            <person name="Rohlfing T."/>
            <person name="Nelson J."/>
            <person name="Stoneking T."/>
            <person name="Pepin K."/>
            <person name="Spieth J."/>
            <person name="Sekhon M."/>
            <person name="Armstrong J."/>
            <person name="Becker M."/>
            <person name="Belter E."/>
            <person name="Cordum H."/>
            <person name="Cordes M."/>
            <person name="Courtney L."/>
            <person name="Courtney W."/>
            <person name="Dante M."/>
            <person name="Du H."/>
            <person name="Edwards J."/>
            <person name="Fryman J."/>
            <person name="Haakensen B."/>
            <person name="Lamar E."/>
            <person name="Latreille P."/>
            <person name="Leonard S."/>
            <person name="Meyer R."/>
            <person name="Mulvaney E."/>
            <person name="Ozersky P."/>
            <person name="Riley A."/>
            <person name="Strowmatt C."/>
            <person name="Wagner-McPherson C."/>
            <person name="Wollam A."/>
            <person name="Yoakum M."/>
            <person name="Bell M."/>
            <person name="Dedhia N."/>
            <person name="Parnell L."/>
            <person name="Shah R."/>
            <person name="Rodriguez M."/>
            <person name="See L.H."/>
            <person name="Vil D."/>
            <person name="Baker J."/>
            <person name="Kirchoff K."/>
            <person name="Toth K."/>
            <person name="King L."/>
            <person name="Bahret A."/>
            <person name="Miller B."/>
            <person name="Marra M."/>
            <person name="Martienssen R."/>
            <person name="McCombie W.R."/>
            <person name="Wilson R.K."/>
            <person name="Murphy G."/>
            <person name="Bancroft I."/>
            <person name="Volckaert G."/>
            <person name="Wambutt R."/>
            <person name="Dusterhoft A."/>
            <person name="Stiekema W."/>
            <person name="Pohl T."/>
            <person name="Entian K.D."/>
            <person name="Terryn N."/>
            <person name="Hartley N."/>
            <person name="Bent E."/>
            <person name="Johnson S."/>
            <person name="Langham S.A."/>
            <person name="McCullagh B."/>
            <person name="Robben J."/>
            <person name="Grymonprez B."/>
            <person name="Zimmermann W."/>
            <person name="Ramsperger U."/>
            <person name="Wedler H."/>
            <person name="Balke K."/>
            <person name="Wedler E."/>
            <person name="Peters S."/>
            <person name="van Staveren M."/>
            <person name="Dirkse W."/>
            <person name="Mooijman P."/>
            <person name="Lankhorst R.K."/>
            <person name="Weitzenegger T."/>
            <person name="Bothe G."/>
            <person name="Rose M."/>
            <person name="Hauf J."/>
            <person name="Berneiser S."/>
            <person name="Hempel S."/>
            <person name="Feldpausch M."/>
            <person name="Lamberth S."/>
            <person name="Villarroel R."/>
            <person name="Gielen J."/>
            <person name="Ardiles W."/>
            <person name="Bents O."/>
            <person name="Lemcke K."/>
            <person name="Kolesov G."/>
            <person name="Mayer K."/>
            <person name="Rudd S."/>
            <person name="Schoof H."/>
            <person name="Schueller C."/>
            <person name="Zaccaria P."/>
            <person name="Mewes H.W."/>
            <person name="Bevan M."/>
            <person name="Fransz P."/>
        </authorList>
    </citation>
    <scope>NUCLEOTIDE SEQUENCE [LARGE SCALE GENOMIC DNA]</scope>
    <source>
        <strain evidence="3">cv. Columbia</strain>
    </source>
</reference>
<dbReference type="Proteomes" id="UP000006548">
    <property type="component" value="Chromosome 5"/>
</dbReference>
<sequence length="125" mass="14528">MKLNHTVKERVVVGSKDSLITIFIHLLDGGATIQSNSWFAGEESFSDIRQTCFYILAIGQAFGYNRWWMEWNRVEAGWDWWESLSGGGEWPMWLRVKVRVERIVMPPFELFSTFGVTTKEEYAGI</sequence>
<reference evidence="3" key="2">
    <citation type="journal article" date="2017" name="Plant J.">
        <title>Araport11: a complete reannotation of the Arabidopsis thaliana reference genome.</title>
        <authorList>
            <person name="Cheng C.Y."/>
            <person name="Krishnakumar V."/>
            <person name="Chan A.P."/>
            <person name="Thibaud-Nissen F."/>
            <person name="Schobel S."/>
            <person name="Town C.D."/>
        </authorList>
    </citation>
    <scope>GENOME REANNOTATION</scope>
    <source>
        <strain evidence="3">cv. Columbia</strain>
    </source>
</reference>
<gene>
    <name evidence="1 2" type="ordered locus">At5g17345</name>
</gene>
<evidence type="ECO:0000313" key="3">
    <source>
        <dbReference type="Proteomes" id="UP000006548"/>
    </source>
</evidence>
<dbReference type="KEGG" id="ath:AT5G17345"/>
<dbReference type="GeneID" id="28721169"/>
<evidence type="ECO:0000313" key="2">
    <source>
        <dbReference type="EMBL" id="ANM70440.1"/>
    </source>
</evidence>
<dbReference type="RefSeq" id="NP_001332050.1">
    <property type="nucleotide sequence ID" value="NM_001343494.1"/>
</dbReference>
<organism evidence="2 3">
    <name type="scientific">Arabidopsis thaliana</name>
    <name type="common">Mouse-ear cress</name>
    <dbReference type="NCBI Taxonomy" id="3702"/>
    <lineage>
        <taxon>Eukaryota</taxon>
        <taxon>Viridiplantae</taxon>
        <taxon>Streptophyta</taxon>
        <taxon>Embryophyta</taxon>
        <taxon>Tracheophyta</taxon>
        <taxon>Spermatophyta</taxon>
        <taxon>Magnoliopsida</taxon>
        <taxon>eudicotyledons</taxon>
        <taxon>Gunneridae</taxon>
        <taxon>Pentapetalae</taxon>
        <taxon>rosids</taxon>
        <taxon>malvids</taxon>
        <taxon>Brassicales</taxon>
        <taxon>Brassicaceae</taxon>
        <taxon>Camelineae</taxon>
        <taxon>Arabidopsis</taxon>
    </lineage>
</organism>
<dbReference type="InParanoid" id="A0A1P8BFR9"/>
<accession>A0A1P8BFR9</accession>
<proteinExistence type="predicted"/>
<keyword evidence="3" id="KW-1185">Reference proteome</keyword>
<dbReference type="AlphaFoldDB" id="A0A1P8BFR9"/>
<protein>
    <submittedName>
        <fullName evidence="2">Uncharacterized protein</fullName>
    </submittedName>
</protein>
<dbReference type="SMR" id="A0A1P8BFR9"/>
<dbReference type="TAIR" id="AT5G17345"/>
<dbReference type="EMBL" id="CP002688">
    <property type="protein sequence ID" value="ANM70440.1"/>
    <property type="molecule type" value="Genomic_DNA"/>
</dbReference>
<evidence type="ECO:0000313" key="1">
    <source>
        <dbReference type="Araport" id="AT5G17345"/>
    </source>
</evidence>